<dbReference type="Pfam" id="PF02681">
    <property type="entry name" value="DUF212"/>
    <property type="match status" value="1"/>
</dbReference>
<protein>
    <submittedName>
        <fullName evidence="2">Divergent PAP2 family protein</fullName>
    </submittedName>
</protein>
<evidence type="ECO:0000256" key="1">
    <source>
        <dbReference type="SAM" id="Phobius"/>
    </source>
</evidence>
<feature type="transmembrane region" description="Helical" evidence="1">
    <location>
        <begin position="119"/>
        <end position="140"/>
    </location>
</feature>
<dbReference type="Proteomes" id="UP001210678">
    <property type="component" value="Unassembled WGS sequence"/>
</dbReference>
<keyword evidence="1" id="KW-1133">Transmembrane helix</keyword>
<gene>
    <name evidence="2" type="ORF">PGX00_01135</name>
</gene>
<dbReference type="PANTHER" id="PTHR31446:SF39">
    <property type="entry name" value="ACID PHOSPHATASE_VANADIUM-DEPENDENT HALOPEROXIDASE-RELATED PROTEIN"/>
    <property type="match status" value="1"/>
</dbReference>
<proteinExistence type="predicted"/>
<dbReference type="InterPro" id="IPR003832">
    <property type="entry name" value="DUF212"/>
</dbReference>
<dbReference type="PANTHER" id="PTHR31446">
    <property type="entry name" value="ACID PHOSPHATASE/VANADIUM-DEPENDENT HALOPEROXIDASE-RELATED PROTEIN"/>
    <property type="match status" value="1"/>
</dbReference>
<accession>A0ABT4YLM3</accession>
<evidence type="ECO:0000313" key="3">
    <source>
        <dbReference type="Proteomes" id="UP001210678"/>
    </source>
</evidence>
<name>A0ABT4YLM3_9VIBR</name>
<organism evidence="2 3">
    <name type="scientific">Vibrio algarum</name>
    <dbReference type="NCBI Taxonomy" id="3020714"/>
    <lineage>
        <taxon>Bacteria</taxon>
        <taxon>Pseudomonadati</taxon>
        <taxon>Pseudomonadota</taxon>
        <taxon>Gammaproteobacteria</taxon>
        <taxon>Vibrionales</taxon>
        <taxon>Vibrionaceae</taxon>
        <taxon>Vibrio</taxon>
    </lineage>
</organism>
<comment type="caution">
    <text evidence="2">The sequence shown here is derived from an EMBL/GenBank/DDBJ whole genome shotgun (WGS) entry which is preliminary data.</text>
</comment>
<sequence length="143" mass="15847">MDYIYLILPFIAWLFTGITKFFVNSIREKRLAVDLIGYGGMPSNHSSIVSSTAAMIAFKEGVHHPAFGVAITLCFIVMMDANGLRRKIGLHAIEINKLNEANATAQTMRERVGHTKSEICAGILCGVIIAWLTYSLFFSLESF</sequence>
<evidence type="ECO:0000313" key="2">
    <source>
        <dbReference type="EMBL" id="MDB1122420.1"/>
    </source>
</evidence>
<keyword evidence="1" id="KW-0472">Membrane</keyword>
<keyword evidence="1" id="KW-0812">Transmembrane</keyword>
<feature type="transmembrane region" description="Helical" evidence="1">
    <location>
        <begin position="6"/>
        <end position="23"/>
    </location>
</feature>
<reference evidence="2 3" key="1">
    <citation type="submission" date="2023-01" db="EMBL/GenBank/DDBJ databases">
        <title>Vibrio sp. KJ40-1 sp.nov, isolated from marine algae.</title>
        <authorList>
            <person name="Butt M."/>
            <person name="Kim J.M.J."/>
            <person name="Jeon C.O.C."/>
        </authorList>
    </citation>
    <scope>NUCLEOTIDE SEQUENCE [LARGE SCALE GENOMIC DNA]</scope>
    <source>
        <strain evidence="2 3">KJ40-1</strain>
    </source>
</reference>
<dbReference type="EMBL" id="JAQLOI010000001">
    <property type="protein sequence ID" value="MDB1122420.1"/>
    <property type="molecule type" value="Genomic_DNA"/>
</dbReference>
<dbReference type="RefSeq" id="WP_272132150.1">
    <property type="nucleotide sequence ID" value="NZ_JAQLOI010000001.1"/>
</dbReference>
<keyword evidence="3" id="KW-1185">Reference proteome</keyword>